<dbReference type="EMBL" id="JAFNEN010000226">
    <property type="protein sequence ID" value="KAG8188958.1"/>
    <property type="molecule type" value="Genomic_DNA"/>
</dbReference>
<evidence type="ECO:0000313" key="5">
    <source>
        <dbReference type="Proteomes" id="UP000827092"/>
    </source>
</evidence>
<dbReference type="PANTHER" id="PTHR45999:SF4">
    <property type="entry name" value="UNC-13-4A, ISOFORM B"/>
    <property type="match status" value="1"/>
</dbReference>
<evidence type="ECO:0000259" key="3">
    <source>
        <dbReference type="PROSITE" id="PS50004"/>
    </source>
</evidence>
<evidence type="ECO:0000256" key="1">
    <source>
        <dbReference type="ARBA" id="ARBA00005823"/>
    </source>
</evidence>
<comment type="similarity">
    <text evidence="1">Belongs to the unc-13 family.</text>
</comment>
<dbReference type="PROSITE" id="PS50004">
    <property type="entry name" value="C2"/>
    <property type="match status" value="1"/>
</dbReference>
<dbReference type="InterPro" id="IPR000008">
    <property type="entry name" value="C2_dom"/>
</dbReference>
<dbReference type="SUPFAM" id="SSF49562">
    <property type="entry name" value="C2 domain (Calcium/lipid-binding domain, CaLB)"/>
    <property type="match status" value="1"/>
</dbReference>
<dbReference type="Pfam" id="PF00168">
    <property type="entry name" value="C2"/>
    <property type="match status" value="1"/>
</dbReference>
<gene>
    <name evidence="4" type="ORF">JTE90_016624</name>
</gene>
<evidence type="ECO:0000313" key="4">
    <source>
        <dbReference type="EMBL" id="KAG8188958.1"/>
    </source>
</evidence>
<dbReference type="Proteomes" id="UP000827092">
    <property type="component" value="Unassembled WGS sequence"/>
</dbReference>
<dbReference type="InterPro" id="IPR035892">
    <property type="entry name" value="C2_domain_sf"/>
</dbReference>
<dbReference type="GO" id="GO:0006887">
    <property type="term" value="P:exocytosis"/>
    <property type="evidence" value="ECO:0007669"/>
    <property type="project" value="UniProtKB-KW"/>
</dbReference>
<evidence type="ECO:0000256" key="2">
    <source>
        <dbReference type="ARBA" id="ARBA00022483"/>
    </source>
</evidence>
<sequence length="831" mass="97114">MGISALISKALFFISREEDSEILPGLDENVKCMSVEQNFSIVKDNKNIYATLVRVVRNYVGKATYPYLTEDRQLYPYVLFLCGNQEEDPSTQEWVQRKLHNLQLIVVIKEAKVLHLKSEDPCQIMCNIWIDKEKIQKTSSKSTKSDLIWEEVFTLDVPSCDTDEINIEVCSGDNLIGSIVEPIKNLPCIGQEKMCSITEGNKKKQTKGQLAMYIQLSTKKSEEHMFHIQMHMELMKMCYVKQLPFLEENIKWKNWLQILPNPALTLIHQHGLQNGLTPTEQSVCSWILTSTLRINQEYRISFKFLYGLLEGLITDIQEDPIDEHLESALYSSISSFYDYMLVFVKLLHKNFQLHNIEQADELFYMLKCLSCIDAKDVNSYMDSYSALADEGKLWYFSILMQYKEDLKDKKKSVKKSCHIMKKIIKQYLQNQILLDDIFNKAWSVTYSHITLSSLDIVMHDAIRPFIWHLTQVMKESKRDRDVKDSLEMLQLYHCVRELVKLVVKDMPSERDRLAMDRYSAWFSEDLILEWFLLCDMFTKPFIEQAVSLDLMEHLHRDMHHGSSYEDVVSITNQMIYDVWSNLNWEEQFYTHTALIDAIRTCLLDYVTAVSQRVKVEKYFCEKREFVPNTKMLVALSNAYSVFEHLYSTRNKIKGVLRTAETKYGFTIMDPMESIGSHMQIKISKLYLSFLHQIDLKFQKLSTKVLKGRLDILGSHATVVADTCSYVEKTLELLYQNLKREAFYILLRQMWIMIVRCFKDGLTVWKGCTIVVLRKSAYISALQALTQIQQIFYCEGQGLSYFEMECQMVNDLRDMIQRKVGASNRITLNEAQ</sequence>
<dbReference type="InterPro" id="IPR052095">
    <property type="entry name" value="UNC-13_domain"/>
</dbReference>
<name>A0AAV6UYQ4_9ARAC</name>
<dbReference type="GO" id="GO:0099503">
    <property type="term" value="C:secretory vesicle"/>
    <property type="evidence" value="ECO:0007669"/>
    <property type="project" value="TreeGrafter"/>
</dbReference>
<organism evidence="4 5">
    <name type="scientific">Oedothorax gibbosus</name>
    <dbReference type="NCBI Taxonomy" id="931172"/>
    <lineage>
        <taxon>Eukaryota</taxon>
        <taxon>Metazoa</taxon>
        <taxon>Ecdysozoa</taxon>
        <taxon>Arthropoda</taxon>
        <taxon>Chelicerata</taxon>
        <taxon>Arachnida</taxon>
        <taxon>Araneae</taxon>
        <taxon>Araneomorphae</taxon>
        <taxon>Entelegynae</taxon>
        <taxon>Araneoidea</taxon>
        <taxon>Linyphiidae</taxon>
        <taxon>Erigoninae</taxon>
        <taxon>Oedothorax</taxon>
    </lineage>
</organism>
<feature type="domain" description="C2" evidence="3">
    <location>
        <begin position="85"/>
        <end position="210"/>
    </location>
</feature>
<dbReference type="PANTHER" id="PTHR45999">
    <property type="entry name" value="UNC-13-4A, ISOFORM B"/>
    <property type="match status" value="1"/>
</dbReference>
<proteinExistence type="inferred from homology"/>
<dbReference type="Gene3D" id="2.60.40.150">
    <property type="entry name" value="C2 domain"/>
    <property type="match status" value="1"/>
</dbReference>
<dbReference type="AlphaFoldDB" id="A0AAV6UYQ4"/>
<dbReference type="CDD" id="cd00030">
    <property type="entry name" value="C2"/>
    <property type="match status" value="1"/>
</dbReference>
<keyword evidence="2" id="KW-0268">Exocytosis</keyword>
<comment type="caution">
    <text evidence="4">The sequence shown here is derived from an EMBL/GenBank/DDBJ whole genome shotgun (WGS) entry which is preliminary data.</text>
</comment>
<reference evidence="4 5" key="1">
    <citation type="journal article" date="2022" name="Nat. Ecol. Evol.">
        <title>A masculinizing supergene underlies an exaggerated male reproductive morph in a spider.</title>
        <authorList>
            <person name="Hendrickx F."/>
            <person name="De Corte Z."/>
            <person name="Sonet G."/>
            <person name="Van Belleghem S.M."/>
            <person name="Kostlbacher S."/>
            <person name="Vangestel C."/>
        </authorList>
    </citation>
    <scope>NUCLEOTIDE SEQUENCE [LARGE SCALE GENOMIC DNA]</scope>
    <source>
        <strain evidence="4">W744_W776</strain>
    </source>
</reference>
<keyword evidence="5" id="KW-1185">Reference proteome</keyword>
<accession>A0AAV6UYQ4</accession>
<protein>
    <recommendedName>
        <fullName evidence="3">C2 domain-containing protein</fullName>
    </recommendedName>
</protein>